<dbReference type="Pfam" id="PF12796">
    <property type="entry name" value="Ank_2"/>
    <property type="match status" value="1"/>
</dbReference>
<dbReference type="Gene3D" id="1.25.40.20">
    <property type="entry name" value="Ankyrin repeat-containing domain"/>
    <property type="match status" value="1"/>
</dbReference>
<dbReference type="SUPFAM" id="SSF48403">
    <property type="entry name" value="Ankyrin repeat"/>
    <property type="match status" value="1"/>
</dbReference>
<dbReference type="PANTHER" id="PTHR24121">
    <property type="entry name" value="NO MECHANORECEPTOR POTENTIAL C, ISOFORM D-RELATED"/>
    <property type="match status" value="1"/>
</dbReference>
<dbReference type="AlphaFoldDB" id="A0A6C0DP89"/>
<reference evidence="2" key="1">
    <citation type="journal article" date="2020" name="Nature">
        <title>Giant virus diversity and host interactions through global metagenomics.</title>
        <authorList>
            <person name="Schulz F."/>
            <person name="Roux S."/>
            <person name="Paez-Espino D."/>
            <person name="Jungbluth S."/>
            <person name="Walsh D.A."/>
            <person name="Denef V.J."/>
            <person name="McMahon K.D."/>
            <person name="Konstantinidis K.T."/>
            <person name="Eloe-Fadrosh E.A."/>
            <person name="Kyrpides N.C."/>
            <person name="Woyke T."/>
        </authorList>
    </citation>
    <scope>NUCLEOTIDE SEQUENCE</scope>
    <source>
        <strain evidence="2">GVMAG-M-3300023174-3</strain>
    </source>
</reference>
<proteinExistence type="predicted"/>
<evidence type="ECO:0000256" key="1">
    <source>
        <dbReference type="SAM" id="MobiDB-lite"/>
    </source>
</evidence>
<protein>
    <submittedName>
        <fullName evidence="2">Uncharacterized protein</fullName>
    </submittedName>
</protein>
<feature type="region of interest" description="Disordered" evidence="1">
    <location>
        <begin position="412"/>
        <end position="448"/>
    </location>
</feature>
<dbReference type="SMART" id="SM00248">
    <property type="entry name" value="ANK"/>
    <property type="match status" value="3"/>
</dbReference>
<organism evidence="2">
    <name type="scientific">viral metagenome</name>
    <dbReference type="NCBI Taxonomy" id="1070528"/>
    <lineage>
        <taxon>unclassified sequences</taxon>
        <taxon>metagenomes</taxon>
        <taxon>organismal metagenomes</taxon>
    </lineage>
</organism>
<dbReference type="EMBL" id="MN739648">
    <property type="protein sequence ID" value="QHT18144.1"/>
    <property type="molecule type" value="Genomic_DNA"/>
</dbReference>
<dbReference type="InterPro" id="IPR036770">
    <property type="entry name" value="Ankyrin_rpt-contain_sf"/>
</dbReference>
<evidence type="ECO:0000313" key="2">
    <source>
        <dbReference type="EMBL" id="QHT18144.1"/>
    </source>
</evidence>
<sequence length="448" mass="49889">MSSKKATPPEKLIANAVYAQIANGLEQEALDTIDGNVGALDFASTHGMYKDTLLTAALTNDLEKVAVKIIKISEVVKGVDINIDHKNEMGEYAFLLACKKGYIHLALAILKKGTTLCAPDTDGFTPLMYACGRTDMVRLVEYIVKHNAHHKTCDIGYANDLGITALSVALENGIEKSVHFLLDSGKSNPGSILKEYNDVTVLQRDLYEGIQTAKLILEKTGMDCNPLHISKKDRSTALLLAMPTFADLNHVDDHVDVIQTLLYFADQEQALKYVDYKNTEGFTAFDLLFEVADMADVPVNTNILKLFIDFYYKNHPNSKVFLRNIDKICGDGALIDAVRKMYPGKKVKKILQHLCKDVVEAHATSKQRGEDNSTLAIQTGKRISMIRTRATPLQEAEEIPIVHAEEEVSPMDTGFYVGDPRDRGIRQTKREFGGKKRRTLKKKGRKQK</sequence>
<feature type="compositionally biased region" description="Basic residues" evidence="1">
    <location>
        <begin position="435"/>
        <end position="448"/>
    </location>
</feature>
<dbReference type="PANTHER" id="PTHR24121:SF23">
    <property type="entry name" value="NO MECHANORECEPTOR POTENTIAL C, ISOFORM H"/>
    <property type="match status" value="1"/>
</dbReference>
<dbReference type="InterPro" id="IPR002110">
    <property type="entry name" value="Ankyrin_rpt"/>
</dbReference>
<accession>A0A6C0DP89</accession>
<name>A0A6C0DP89_9ZZZZ</name>
<feature type="compositionally biased region" description="Basic and acidic residues" evidence="1">
    <location>
        <begin position="419"/>
        <end position="434"/>
    </location>
</feature>